<protein>
    <recommendedName>
        <fullName evidence="4">F-box domain-containing protein</fullName>
    </recommendedName>
</protein>
<organism evidence="2 3">
    <name type="scientific">Candolleomyces eurysporus</name>
    <dbReference type="NCBI Taxonomy" id="2828524"/>
    <lineage>
        <taxon>Eukaryota</taxon>
        <taxon>Fungi</taxon>
        <taxon>Dikarya</taxon>
        <taxon>Basidiomycota</taxon>
        <taxon>Agaricomycotina</taxon>
        <taxon>Agaricomycetes</taxon>
        <taxon>Agaricomycetidae</taxon>
        <taxon>Agaricales</taxon>
        <taxon>Agaricineae</taxon>
        <taxon>Psathyrellaceae</taxon>
        <taxon>Candolleomyces</taxon>
    </lineage>
</organism>
<dbReference type="SUPFAM" id="SSF52047">
    <property type="entry name" value="RNI-like"/>
    <property type="match status" value="1"/>
</dbReference>
<dbReference type="InterPro" id="IPR032675">
    <property type="entry name" value="LRR_dom_sf"/>
</dbReference>
<keyword evidence="1" id="KW-0175">Coiled coil</keyword>
<evidence type="ECO:0000313" key="3">
    <source>
        <dbReference type="Proteomes" id="UP001140091"/>
    </source>
</evidence>
<dbReference type="Proteomes" id="UP001140091">
    <property type="component" value="Unassembled WGS sequence"/>
</dbReference>
<dbReference type="AlphaFoldDB" id="A0A9W8MD11"/>
<dbReference type="OrthoDB" id="3203373at2759"/>
<evidence type="ECO:0008006" key="4">
    <source>
        <dbReference type="Google" id="ProtNLM"/>
    </source>
</evidence>
<gene>
    <name evidence="2" type="ORF">H1R20_g12454</name>
</gene>
<sequence length="506" mass="57856">MSLDADLARHEATIQKLESARNDLLRQLEELDLKLLSEKAQYSQLRNHKVAIHALPNELLGLVFGLAHSSLRFDRPGHADAQRLRFLVHTSWVCTRWRQVILRTPLLWNTIAMTVFNGFEGYAPAQESLLAHLERSGDAYLDMDFFLATDDPKDFLPFFDIIGSHSKRWRRLSVEMQIADIPIVRKVLQNLEVPKLEHFSLNIWETSEKGPFSPRTPYPTIAPQIFMKGATDLCLLRLAGAALGSLHPQSTSIRILHVGGWEKSFFTWAQFRSLLESLPSLENLSLHELCIRHNTRNPLDQPAPINLPNLRRLRLHSPFTPIDRILPLLSTPKLEQVSLRTFETFESPVMPTVTYLHLNECAFDDVHYEDLFASFPNIQHVSVDEYAYLLYNMLRHSLPPVNDATTAPNSNSNANSNSTTCPWSSLHTLTVRDLSSSEVNVFVEMVRQRKEAQVPIKTVRLDRRGRNVVRLKHKWDQLAEHTSVVSWDGAESWPPGLGYEDPHDLV</sequence>
<name>A0A9W8MD11_9AGAR</name>
<dbReference type="EMBL" id="JANBPK010001211">
    <property type="protein sequence ID" value="KAJ2924653.1"/>
    <property type="molecule type" value="Genomic_DNA"/>
</dbReference>
<feature type="coiled-coil region" evidence="1">
    <location>
        <begin position="7"/>
        <end position="48"/>
    </location>
</feature>
<feature type="non-terminal residue" evidence="2">
    <location>
        <position position="506"/>
    </location>
</feature>
<dbReference type="Gene3D" id="3.80.10.10">
    <property type="entry name" value="Ribonuclease Inhibitor"/>
    <property type="match status" value="1"/>
</dbReference>
<accession>A0A9W8MD11</accession>
<proteinExistence type="predicted"/>
<evidence type="ECO:0000313" key="2">
    <source>
        <dbReference type="EMBL" id="KAJ2924653.1"/>
    </source>
</evidence>
<reference evidence="2" key="1">
    <citation type="submission" date="2022-06" db="EMBL/GenBank/DDBJ databases">
        <title>Genome Sequence of Candolleomyces eurysporus.</title>
        <authorList>
            <person name="Buettner E."/>
        </authorList>
    </citation>
    <scope>NUCLEOTIDE SEQUENCE</scope>
    <source>
        <strain evidence="2">VTCC 930004</strain>
    </source>
</reference>
<evidence type="ECO:0000256" key="1">
    <source>
        <dbReference type="SAM" id="Coils"/>
    </source>
</evidence>
<keyword evidence="3" id="KW-1185">Reference proteome</keyword>
<comment type="caution">
    <text evidence="2">The sequence shown here is derived from an EMBL/GenBank/DDBJ whole genome shotgun (WGS) entry which is preliminary data.</text>
</comment>
<dbReference type="Gene3D" id="1.20.1280.50">
    <property type="match status" value="1"/>
</dbReference>